<dbReference type="AlphaFoldDB" id="A0A1I2P0X9"/>
<accession>A0A1I2P0X9</accession>
<dbReference type="EMBL" id="FOOH01000026">
    <property type="protein sequence ID" value="SFG09333.1"/>
    <property type="molecule type" value="Genomic_DNA"/>
</dbReference>
<name>A0A1I2P0X9_9FLAO</name>
<keyword evidence="2" id="KW-1185">Reference proteome</keyword>
<dbReference type="RefSeq" id="WP_156858148.1">
    <property type="nucleotide sequence ID" value="NZ_FOOH01000026.1"/>
</dbReference>
<protein>
    <submittedName>
        <fullName evidence="1">Uncharacterized protein</fullName>
    </submittedName>
</protein>
<reference evidence="2" key="1">
    <citation type="submission" date="2016-10" db="EMBL/GenBank/DDBJ databases">
        <authorList>
            <person name="Varghese N."/>
            <person name="Submissions S."/>
        </authorList>
    </citation>
    <scope>NUCLEOTIDE SEQUENCE [LARGE SCALE GENOMIC DNA]</scope>
    <source>
        <strain evidence="2">DSM 23515</strain>
    </source>
</reference>
<evidence type="ECO:0000313" key="2">
    <source>
        <dbReference type="Proteomes" id="UP000199116"/>
    </source>
</evidence>
<sequence>MIQLVLQLLMLLFNLGEPAQENDLLVKDYIKSNEILSEHCIIAFNEC</sequence>
<gene>
    <name evidence="1" type="ORF">SAMN04488033_12623</name>
</gene>
<dbReference type="Proteomes" id="UP000199116">
    <property type="component" value="Unassembled WGS sequence"/>
</dbReference>
<evidence type="ECO:0000313" key="1">
    <source>
        <dbReference type="EMBL" id="SFG09333.1"/>
    </source>
</evidence>
<proteinExistence type="predicted"/>
<organism evidence="1 2">
    <name type="scientific">Salegentibacter agarivorans</name>
    <dbReference type="NCBI Taxonomy" id="345907"/>
    <lineage>
        <taxon>Bacteria</taxon>
        <taxon>Pseudomonadati</taxon>
        <taxon>Bacteroidota</taxon>
        <taxon>Flavobacteriia</taxon>
        <taxon>Flavobacteriales</taxon>
        <taxon>Flavobacteriaceae</taxon>
        <taxon>Salegentibacter</taxon>
    </lineage>
</organism>